<dbReference type="GO" id="GO:0008270">
    <property type="term" value="F:zinc ion binding"/>
    <property type="evidence" value="ECO:0007669"/>
    <property type="project" value="UniProtKB-UniRule"/>
</dbReference>
<dbReference type="FunFam" id="2.10.230.10:FF:000002">
    <property type="entry name" value="Molecular chaperone DnaJ"/>
    <property type="match status" value="1"/>
</dbReference>
<dbReference type="GO" id="GO:0009408">
    <property type="term" value="P:response to heat"/>
    <property type="evidence" value="ECO:0007669"/>
    <property type="project" value="InterPro"/>
</dbReference>
<evidence type="ECO:0000256" key="15">
    <source>
        <dbReference type="PROSITE-ProRule" id="PRU00546"/>
    </source>
</evidence>
<feature type="binding site" evidence="14">
    <location>
        <position position="171"/>
    </location>
    <ligand>
        <name>Zn(2+)</name>
        <dbReference type="ChEBI" id="CHEBI:29105"/>
        <label>2</label>
    </ligand>
</feature>
<dbReference type="SUPFAM" id="SSF46565">
    <property type="entry name" value="Chaperone J-domain"/>
    <property type="match status" value="1"/>
</dbReference>
<comment type="subcellular location">
    <subcellularLocation>
        <location evidence="1 14">Cytoplasm</location>
    </subcellularLocation>
</comment>
<comment type="domain">
    <text evidence="14">The J domain is necessary and sufficient to stimulate DnaK ATPase activity. Zinc center 1 plays an important role in the autonomous, DnaK-independent chaperone activity of DnaJ. Zinc center 2 is essential for interaction with DnaK and for DnaJ activity.</text>
</comment>
<dbReference type="InterPro" id="IPR001305">
    <property type="entry name" value="HSP_DnaJ_Cys-rich_dom"/>
</dbReference>
<feature type="binding site" evidence="14">
    <location>
        <position position="193"/>
    </location>
    <ligand>
        <name>Zn(2+)</name>
        <dbReference type="ChEBI" id="CHEBI:29105"/>
        <label>2</label>
    </ligand>
</feature>
<dbReference type="InterPro" id="IPR008971">
    <property type="entry name" value="HSP40/DnaJ_pept-bd"/>
</dbReference>
<dbReference type="InterPro" id="IPR036410">
    <property type="entry name" value="HSP_DnaJ_Cys-rich_dom_sf"/>
</dbReference>
<evidence type="ECO:0000256" key="4">
    <source>
        <dbReference type="ARBA" id="ARBA00022705"/>
    </source>
</evidence>
<evidence type="ECO:0000259" key="17">
    <source>
        <dbReference type="PROSITE" id="PS51188"/>
    </source>
</evidence>
<evidence type="ECO:0000256" key="7">
    <source>
        <dbReference type="ARBA" id="ARBA00022771"/>
    </source>
</evidence>
<evidence type="ECO:0000256" key="2">
    <source>
        <dbReference type="ARBA" id="ARBA00011738"/>
    </source>
</evidence>
<feature type="binding site" evidence="14">
    <location>
        <position position="154"/>
    </location>
    <ligand>
        <name>Zn(2+)</name>
        <dbReference type="ChEBI" id="CHEBI:29105"/>
        <label>1</label>
    </ligand>
</feature>
<evidence type="ECO:0000256" key="10">
    <source>
        <dbReference type="ARBA" id="ARBA00023186"/>
    </source>
</evidence>
<dbReference type="Proteomes" id="UP000219353">
    <property type="component" value="Unassembled WGS sequence"/>
</dbReference>
<dbReference type="EMBL" id="OBEB01000005">
    <property type="protein sequence ID" value="SNY54241.1"/>
    <property type="molecule type" value="Genomic_DNA"/>
</dbReference>
<evidence type="ECO:0000256" key="13">
    <source>
        <dbReference type="ARBA" id="ARBA00067609"/>
    </source>
</evidence>
<dbReference type="Pfam" id="PF00684">
    <property type="entry name" value="DnaJ_CXXCXGXG"/>
    <property type="match status" value="1"/>
</dbReference>
<comment type="subunit">
    <text evidence="2 14">Homodimer.</text>
</comment>
<evidence type="ECO:0000313" key="19">
    <source>
        <dbReference type="Proteomes" id="UP000219353"/>
    </source>
</evidence>
<evidence type="ECO:0000256" key="12">
    <source>
        <dbReference type="ARBA" id="ARBA00061004"/>
    </source>
</evidence>
<dbReference type="InterPro" id="IPR002939">
    <property type="entry name" value="DnaJ_C"/>
</dbReference>
<feature type="zinc finger region" description="CR-type" evidence="15">
    <location>
        <begin position="138"/>
        <end position="216"/>
    </location>
</feature>
<evidence type="ECO:0000256" key="6">
    <source>
        <dbReference type="ARBA" id="ARBA00022737"/>
    </source>
</evidence>
<dbReference type="GO" id="GO:0042026">
    <property type="term" value="P:protein refolding"/>
    <property type="evidence" value="ECO:0007669"/>
    <property type="project" value="TreeGrafter"/>
</dbReference>
<evidence type="ECO:0000256" key="11">
    <source>
        <dbReference type="ARBA" id="ARBA00053423"/>
    </source>
</evidence>
<dbReference type="NCBIfam" id="NF008035">
    <property type="entry name" value="PRK10767.1"/>
    <property type="match status" value="1"/>
</dbReference>
<accession>A0A285J565</accession>
<dbReference type="Pfam" id="PF01556">
    <property type="entry name" value="DnaJ_C"/>
    <property type="match status" value="1"/>
</dbReference>
<evidence type="ECO:0000256" key="8">
    <source>
        <dbReference type="ARBA" id="ARBA00022833"/>
    </source>
</evidence>
<dbReference type="RefSeq" id="WP_097111824.1">
    <property type="nucleotide sequence ID" value="NZ_OBEB01000005.1"/>
</dbReference>
<feature type="binding site" evidence="14">
    <location>
        <position position="190"/>
    </location>
    <ligand>
        <name>Zn(2+)</name>
        <dbReference type="ChEBI" id="CHEBI:29105"/>
        <label>2</label>
    </ligand>
</feature>
<feature type="repeat" description="CXXCXGXG motif" evidence="14">
    <location>
        <begin position="190"/>
        <end position="197"/>
    </location>
</feature>
<dbReference type="NCBIfam" id="TIGR02349">
    <property type="entry name" value="DnaJ_bact"/>
    <property type="match status" value="1"/>
</dbReference>
<feature type="domain" description="CR-type" evidence="17">
    <location>
        <begin position="138"/>
        <end position="216"/>
    </location>
</feature>
<proteinExistence type="inferred from homology"/>
<keyword evidence="6 14" id="KW-0677">Repeat</keyword>
<feature type="repeat" description="CXXCXGXG motif" evidence="14">
    <location>
        <begin position="151"/>
        <end position="158"/>
    </location>
</feature>
<dbReference type="InterPro" id="IPR036869">
    <property type="entry name" value="J_dom_sf"/>
</dbReference>
<dbReference type="AlphaFoldDB" id="A0A285J565"/>
<organism evidence="18 19">
    <name type="scientific">Arsukibacterium tuosuense</name>
    <dbReference type="NCBI Taxonomy" id="1323745"/>
    <lineage>
        <taxon>Bacteria</taxon>
        <taxon>Pseudomonadati</taxon>
        <taxon>Pseudomonadota</taxon>
        <taxon>Gammaproteobacteria</taxon>
        <taxon>Chromatiales</taxon>
        <taxon>Chromatiaceae</taxon>
        <taxon>Arsukibacterium</taxon>
    </lineage>
</organism>
<dbReference type="InterPro" id="IPR012724">
    <property type="entry name" value="DnaJ"/>
</dbReference>
<dbReference type="GO" id="GO:0005524">
    <property type="term" value="F:ATP binding"/>
    <property type="evidence" value="ECO:0007669"/>
    <property type="project" value="InterPro"/>
</dbReference>
<dbReference type="SUPFAM" id="SSF57938">
    <property type="entry name" value="DnaJ/Hsp40 cysteine-rich domain"/>
    <property type="match status" value="1"/>
</dbReference>
<dbReference type="GO" id="GO:0006260">
    <property type="term" value="P:DNA replication"/>
    <property type="evidence" value="ECO:0007669"/>
    <property type="project" value="UniProtKB-KW"/>
</dbReference>
<feature type="repeat" description="CXXCXGXG motif" evidence="14">
    <location>
        <begin position="204"/>
        <end position="211"/>
    </location>
</feature>
<evidence type="ECO:0000259" key="16">
    <source>
        <dbReference type="PROSITE" id="PS50076"/>
    </source>
</evidence>
<dbReference type="InterPro" id="IPR001623">
    <property type="entry name" value="DnaJ_domain"/>
</dbReference>
<keyword evidence="10 14" id="KW-0143">Chaperone</keyword>
<feature type="domain" description="J" evidence="16">
    <location>
        <begin position="5"/>
        <end position="70"/>
    </location>
</feature>
<evidence type="ECO:0000313" key="18">
    <source>
        <dbReference type="EMBL" id="SNY54241.1"/>
    </source>
</evidence>
<dbReference type="CDD" id="cd06257">
    <property type="entry name" value="DnaJ"/>
    <property type="match status" value="1"/>
</dbReference>
<protein>
    <recommendedName>
        <fullName evidence="13 14">Chaperone protein DnaJ</fullName>
    </recommendedName>
</protein>
<evidence type="ECO:0000256" key="9">
    <source>
        <dbReference type="ARBA" id="ARBA00023016"/>
    </source>
</evidence>
<name>A0A285J565_9GAMM</name>
<keyword evidence="19" id="KW-1185">Reference proteome</keyword>
<dbReference type="Gene3D" id="2.60.260.20">
    <property type="entry name" value="Urease metallochaperone UreE, N-terminal domain"/>
    <property type="match status" value="2"/>
</dbReference>
<evidence type="ECO:0000256" key="3">
    <source>
        <dbReference type="ARBA" id="ARBA00022490"/>
    </source>
</evidence>
<gene>
    <name evidence="14" type="primary">dnaJ</name>
    <name evidence="18" type="ORF">SAMN06297280_2605</name>
</gene>
<dbReference type="FunFam" id="1.10.287.110:FF:000034">
    <property type="entry name" value="Chaperone protein DnaJ"/>
    <property type="match status" value="1"/>
</dbReference>
<dbReference type="FunFam" id="2.60.260.20:FF:000004">
    <property type="entry name" value="Molecular chaperone DnaJ"/>
    <property type="match status" value="1"/>
</dbReference>
<dbReference type="CDD" id="cd10747">
    <property type="entry name" value="DnaJ_C"/>
    <property type="match status" value="1"/>
</dbReference>
<sequence>MSKRDYYEVLGVAKGADDKDIKKAYKRLAMKFHPDRTQGDKGMEEKFKEVQEAYEVLSDEQKRAAYDRFGHAGVDPNRGGGGGGFGGGGAGAGDFGDIFGDVFGDIFGGGGRRGQSRAQRGSDLRYNLELNLEEAVKGKSVDIKVPTYVNCDSCDGSGAKKGTSAKGCPTCHGAGQVTMRQGFFAVQQTCPTCNGRGKIIPEPCTKCHGEGRVEKTKTLSVKIPAGVDTGDRIRLTGEGEAGMHGAPAGDLYVQVNVKAHPIFQRDGNNLYCDVPLSFATAALGGEIAVPTLDGRIKLKIPAETQTEKMFRLRGKGVQSVRGGGVGDLVCKVVIETPVNLSDKQKELLRQLDESMAGESEAKHRPKSKGFFDGVKKFFDDLTG</sequence>
<evidence type="ECO:0000256" key="5">
    <source>
        <dbReference type="ARBA" id="ARBA00022723"/>
    </source>
</evidence>
<keyword evidence="3 14" id="KW-0963">Cytoplasm</keyword>
<feature type="binding site" evidence="14">
    <location>
        <position position="168"/>
    </location>
    <ligand>
        <name>Zn(2+)</name>
        <dbReference type="ChEBI" id="CHEBI:29105"/>
        <label>2</label>
    </ligand>
</feature>
<dbReference type="PROSITE" id="PS51188">
    <property type="entry name" value="ZF_CR"/>
    <property type="match status" value="1"/>
</dbReference>
<dbReference type="OrthoDB" id="9779889at2"/>
<dbReference type="SMART" id="SM00271">
    <property type="entry name" value="DnaJ"/>
    <property type="match status" value="1"/>
</dbReference>
<dbReference type="GO" id="GO:0051082">
    <property type="term" value="F:unfolded protein binding"/>
    <property type="evidence" value="ECO:0007669"/>
    <property type="project" value="UniProtKB-UniRule"/>
</dbReference>
<comment type="similarity">
    <text evidence="12 14">Belongs to the DnaJ family.</text>
</comment>
<dbReference type="PROSITE" id="PS50076">
    <property type="entry name" value="DNAJ_2"/>
    <property type="match status" value="1"/>
</dbReference>
<keyword evidence="4 14" id="KW-0235">DNA replication</keyword>
<dbReference type="PANTHER" id="PTHR43096:SF48">
    <property type="entry name" value="CHAPERONE PROTEIN DNAJ"/>
    <property type="match status" value="1"/>
</dbReference>
<dbReference type="PRINTS" id="PR00625">
    <property type="entry name" value="JDOMAIN"/>
</dbReference>
<dbReference type="GO" id="GO:0005737">
    <property type="term" value="C:cytoplasm"/>
    <property type="evidence" value="ECO:0007669"/>
    <property type="project" value="UniProtKB-SubCell"/>
</dbReference>
<dbReference type="CDD" id="cd10719">
    <property type="entry name" value="DnaJ_zf"/>
    <property type="match status" value="1"/>
</dbReference>
<keyword evidence="9 14" id="KW-0346">Stress response</keyword>
<dbReference type="InterPro" id="IPR018253">
    <property type="entry name" value="DnaJ_domain_CS"/>
</dbReference>
<feature type="binding site" evidence="14">
    <location>
        <position position="207"/>
    </location>
    <ligand>
        <name>Zn(2+)</name>
        <dbReference type="ChEBI" id="CHEBI:29105"/>
        <label>1</label>
    </ligand>
</feature>
<keyword evidence="7 14" id="KW-0863">Zinc-finger</keyword>
<feature type="binding site" evidence="14">
    <location>
        <position position="151"/>
    </location>
    <ligand>
        <name>Zn(2+)</name>
        <dbReference type="ChEBI" id="CHEBI:29105"/>
        <label>1</label>
    </ligand>
</feature>
<evidence type="ECO:0000256" key="1">
    <source>
        <dbReference type="ARBA" id="ARBA00004496"/>
    </source>
</evidence>
<dbReference type="PROSITE" id="PS00636">
    <property type="entry name" value="DNAJ_1"/>
    <property type="match status" value="1"/>
</dbReference>
<feature type="repeat" description="CXXCXGXG motif" evidence="14">
    <location>
        <begin position="168"/>
        <end position="175"/>
    </location>
</feature>
<comment type="cofactor">
    <cofactor evidence="14">
        <name>Zn(2+)</name>
        <dbReference type="ChEBI" id="CHEBI:29105"/>
    </cofactor>
    <text evidence="14">Binds 2 Zn(2+) ions per monomer.</text>
</comment>
<dbReference type="PANTHER" id="PTHR43096">
    <property type="entry name" value="DNAJ HOMOLOG 1, MITOCHONDRIAL-RELATED"/>
    <property type="match status" value="1"/>
</dbReference>
<dbReference type="GO" id="GO:0031072">
    <property type="term" value="F:heat shock protein binding"/>
    <property type="evidence" value="ECO:0007669"/>
    <property type="project" value="InterPro"/>
</dbReference>
<keyword evidence="8 14" id="KW-0862">Zinc</keyword>
<dbReference type="Pfam" id="PF00226">
    <property type="entry name" value="DnaJ"/>
    <property type="match status" value="1"/>
</dbReference>
<dbReference type="Gene3D" id="2.10.230.10">
    <property type="entry name" value="Heat shock protein DnaJ, cysteine-rich domain"/>
    <property type="match status" value="1"/>
</dbReference>
<comment type="function">
    <text evidence="11 14">Participates actively in the response to hyperosmotic and heat shock by preventing the aggregation of stress-denatured proteins and by disaggregating proteins, also in an autonomous, DnaK-independent fashion. Unfolded proteins bind initially to DnaJ; upon interaction with the DnaJ-bound protein, DnaK hydrolyzes its bound ATP, resulting in the formation of a stable complex. GrpE releases ADP from DnaK; ATP binding to DnaK triggers the release of the substrate protein, thus completing the reaction cycle. Several rounds of ATP-dependent interactions between DnaJ, DnaK and GrpE are required for fully efficient folding. Also involved, together with DnaK and GrpE, in the DNA replication of plasmids through activation of initiation proteins.</text>
</comment>
<dbReference type="Gene3D" id="1.10.287.110">
    <property type="entry name" value="DnaJ domain"/>
    <property type="match status" value="1"/>
</dbReference>
<keyword evidence="5 14" id="KW-0479">Metal-binding</keyword>
<reference evidence="19" key="1">
    <citation type="submission" date="2017-09" db="EMBL/GenBank/DDBJ databases">
        <authorList>
            <person name="Varghese N."/>
            <person name="Submissions S."/>
        </authorList>
    </citation>
    <scope>NUCLEOTIDE SEQUENCE [LARGE SCALE GENOMIC DNA]</scope>
    <source>
        <strain evidence="19">CGMCC 1.12461</strain>
    </source>
</reference>
<dbReference type="SUPFAM" id="SSF49493">
    <property type="entry name" value="HSP40/DnaJ peptide-binding domain"/>
    <property type="match status" value="2"/>
</dbReference>
<evidence type="ECO:0000256" key="14">
    <source>
        <dbReference type="HAMAP-Rule" id="MF_01152"/>
    </source>
</evidence>
<dbReference type="HAMAP" id="MF_01152">
    <property type="entry name" value="DnaJ"/>
    <property type="match status" value="1"/>
</dbReference>
<feature type="binding site" evidence="14">
    <location>
        <position position="204"/>
    </location>
    <ligand>
        <name>Zn(2+)</name>
        <dbReference type="ChEBI" id="CHEBI:29105"/>
        <label>1</label>
    </ligand>
</feature>